<evidence type="ECO:0000256" key="1">
    <source>
        <dbReference type="ARBA" id="ARBA00000632"/>
    </source>
</evidence>
<dbReference type="Gene3D" id="1.10.530.40">
    <property type="match status" value="1"/>
</dbReference>
<dbReference type="GO" id="GO:0031640">
    <property type="term" value="P:killing of cells of another organism"/>
    <property type="evidence" value="ECO:0007669"/>
    <property type="project" value="UniProtKB-KW"/>
</dbReference>
<dbReference type="EMBL" id="CP073633">
    <property type="protein sequence ID" value="WHQ69483.1"/>
    <property type="molecule type" value="Genomic_DNA"/>
</dbReference>
<dbReference type="RefSeq" id="WP_283535483.1">
    <property type="nucleotide sequence ID" value="NZ_CP073633.1"/>
</dbReference>
<reference evidence="8" key="1">
    <citation type="journal article" date="2022" name="Biotechnol. Bioprocess Eng.">
        <title>Pan-genome Analysis Reveals Comparative Genomic Features of Central Metabolic Pathways in Methylorubrum extorquens.</title>
        <authorList>
            <person name="Lee G.M."/>
            <person name="Scott-Nevros Z.K."/>
            <person name="Lee S.-M."/>
            <person name="Kim D."/>
        </authorList>
    </citation>
    <scope>NUCLEOTIDE SEQUENCE</scope>
    <source>
        <strain evidence="8">ATCC 55366</strain>
    </source>
</reference>
<evidence type="ECO:0000256" key="7">
    <source>
        <dbReference type="SAM" id="SignalP"/>
    </source>
</evidence>
<dbReference type="GO" id="GO:0003796">
    <property type="term" value="F:lysozyme activity"/>
    <property type="evidence" value="ECO:0007669"/>
    <property type="project" value="UniProtKB-EC"/>
</dbReference>
<keyword evidence="2 6" id="KW-0929">Antimicrobial</keyword>
<dbReference type="PANTHER" id="PTHR38107:SF3">
    <property type="entry name" value="LYSOZYME RRRD-RELATED"/>
    <property type="match status" value="1"/>
</dbReference>
<keyword evidence="3 6" id="KW-0081">Bacteriolytic enzyme</keyword>
<accession>A0AAX3WG43</accession>
<evidence type="ECO:0000256" key="2">
    <source>
        <dbReference type="ARBA" id="ARBA00022529"/>
    </source>
</evidence>
<evidence type="ECO:0000313" key="9">
    <source>
        <dbReference type="Proteomes" id="UP001223720"/>
    </source>
</evidence>
<keyword evidence="4 6" id="KW-0378">Hydrolase</keyword>
<comment type="catalytic activity">
    <reaction evidence="1 6">
        <text>Hydrolysis of (1-&gt;4)-beta-linkages between N-acetylmuramic acid and N-acetyl-D-glucosamine residues in a peptidoglycan and between N-acetyl-D-glucosamine residues in chitodextrins.</text>
        <dbReference type="EC" id="3.2.1.17"/>
    </reaction>
</comment>
<dbReference type="InterPro" id="IPR023347">
    <property type="entry name" value="Lysozyme_dom_sf"/>
</dbReference>
<dbReference type="InterPro" id="IPR002196">
    <property type="entry name" value="Glyco_hydro_24"/>
</dbReference>
<dbReference type="CDD" id="cd16900">
    <property type="entry name" value="endolysin_R21-like"/>
    <property type="match status" value="1"/>
</dbReference>
<dbReference type="GO" id="GO:0042742">
    <property type="term" value="P:defense response to bacterium"/>
    <property type="evidence" value="ECO:0007669"/>
    <property type="project" value="UniProtKB-KW"/>
</dbReference>
<dbReference type="SUPFAM" id="SSF53955">
    <property type="entry name" value="Lysozyme-like"/>
    <property type="match status" value="1"/>
</dbReference>
<comment type="similarity">
    <text evidence="6">Belongs to the glycosyl hydrolase 24 family.</text>
</comment>
<evidence type="ECO:0000256" key="4">
    <source>
        <dbReference type="ARBA" id="ARBA00022801"/>
    </source>
</evidence>
<keyword evidence="5 6" id="KW-0326">Glycosidase</keyword>
<feature type="chain" id="PRO_5043511672" description="Lysozyme" evidence="7">
    <location>
        <begin position="22"/>
        <end position="159"/>
    </location>
</feature>
<feature type="signal peptide" evidence="7">
    <location>
        <begin position="1"/>
        <end position="21"/>
    </location>
</feature>
<proteinExistence type="inferred from homology"/>
<dbReference type="InterPro" id="IPR034690">
    <property type="entry name" value="Endolysin_T4_type"/>
</dbReference>
<organism evidence="8 9">
    <name type="scientific">Methylorubrum extorquens</name>
    <name type="common">Methylobacterium dichloromethanicum</name>
    <name type="synonym">Methylobacterium extorquens</name>
    <dbReference type="NCBI Taxonomy" id="408"/>
    <lineage>
        <taxon>Bacteria</taxon>
        <taxon>Pseudomonadati</taxon>
        <taxon>Pseudomonadota</taxon>
        <taxon>Alphaproteobacteria</taxon>
        <taxon>Hyphomicrobiales</taxon>
        <taxon>Methylobacteriaceae</taxon>
        <taxon>Methylorubrum</taxon>
    </lineage>
</organism>
<evidence type="ECO:0000256" key="5">
    <source>
        <dbReference type="ARBA" id="ARBA00023295"/>
    </source>
</evidence>
<protein>
    <recommendedName>
        <fullName evidence="6">Lysozyme</fullName>
        <ecNumber evidence="6">3.2.1.17</ecNumber>
    </recommendedName>
</protein>
<evidence type="ECO:0000256" key="6">
    <source>
        <dbReference type="RuleBase" id="RU003788"/>
    </source>
</evidence>
<keyword evidence="7" id="KW-0732">Signal</keyword>
<gene>
    <name evidence="8" type="ORF">KEC54_24610</name>
</gene>
<sequence>MSRLVKRGLLGGLVATAVGLAAITHTGEEEGLKLKAYIPIPGDRPTICYGETKRVRMGQTATKAECDAMLLKRLDEFAGKVETCVKAPMSDRTLVSFVGLAYNIGSGGFCGSTVVRRYNAGDRRGACDAMLMWNKAGGRVVRGLTLRRERERAMCLAGL</sequence>
<name>A0AAX3WG43_METEX</name>
<dbReference type="InterPro" id="IPR051018">
    <property type="entry name" value="Bacteriophage_GH24"/>
</dbReference>
<dbReference type="Proteomes" id="UP001223720">
    <property type="component" value="Chromosome"/>
</dbReference>
<dbReference type="GO" id="GO:0016998">
    <property type="term" value="P:cell wall macromolecule catabolic process"/>
    <property type="evidence" value="ECO:0007669"/>
    <property type="project" value="InterPro"/>
</dbReference>
<dbReference type="AlphaFoldDB" id="A0AAX3WG43"/>
<evidence type="ECO:0000313" key="8">
    <source>
        <dbReference type="EMBL" id="WHQ69483.1"/>
    </source>
</evidence>
<dbReference type="Pfam" id="PF00959">
    <property type="entry name" value="Phage_lysozyme"/>
    <property type="match status" value="1"/>
</dbReference>
<dbReference type="PANTHER" id="PTHR38107">
    <property type="match status" value="1"/>
</dbReference>
<dbReference type="GO" id="GO:0009253">
    <property type="term" value="P:peptidoglycan catabolic process"/>
    <property type="evidence" value="ECO:0007669"/>
    <property type="project" value="InterPro"/>
</dbReference>
<dbReference type="InterPro" id="IPR023346">
    <property type="entry name" value="Lysozyme-like_dom_sf"/>
</dbReference>
<dbReference type="EC" id="3.2.1.17" evidence="6"/>
<evidence type="ECO:0000256" key="3">
    <source>
        <dbReference type="ARBA" id="ARBA00022638"/>
    </source>
</evidence>
<dbReference type="HAMAP" id="MF_04110">
    <property type="entry name" value="ENDOLYSIN_T4"/>
    <property type="match status" value="1"/>
</dbReference>